<dbReference type="OrthoDB" id="383957at2157"/>
<gene>
    <name evidence="2" type="ORF">A994_01130</name>
</gene>
<protein>
    <submittedName>
        <fullName evidence="2">Uncharacterized protein</fullName>
    </submittedName>
</protein>
<evidence type="ECO:0000313" key="3">
    <source>
        <dbReference type="Proteomes" id="UP000007360"/>
    </source>
</evidence>
<feature type="coiled-coil region" evidence="1">
    <location>
        <begin position="77"/>
        <end position="107"/>
    </location>
</feature>
<sequence length="109" mass="12888">MIVFKEGNKVITQVKTGRTIVYHNRILIDPPMFIEEGKDVMIFTDKNVDEFQKHFTDQLKETLLDSLKTKESYIEHIKLTIKKINELKTENNNLKRLNKQLSETIIQLK</sequence>
<dbReference type="AlphaFoldDB" id="K2QFM5"/>
<proteinExistence type="predicted"/>
<name>K2QFM5_METFP</name>
<evidence type="ECO:0000256" key="1">
    <source>
        <dbReference type="SAM" id="Coils"/>
    </source>
</evidence>
<keyword evidence="1" id="KW-0175">Coiled coil</keyword>
<keyword evidence="3" id="KW-1185">Reference proteome</keyword>
<dbReference type="EMBL" id="AMPO01000001">
    <property type="protein sequence ID" value="EKF86846.1"/>
    <property type="molecule type" value="Genomic_DNA"/>
</dbReference>
<comment type="caution">
    <text evidence="2">The sequence shown here is derived from an EMBL/GenBank/DDBJ whole genome shotgun (WGS) entry which is preliminary data.</text>
</comment>
<evidence type="ECO:0000313" key="2">
    <source>
        <dbReference type="EMBL" id="EKF86846.1"/>
    </source>
</evidence>
<dbReference type="PATRIC" id="fig|1204725.3.peg.224"/>
<organism evidence="2 3">
    <name type="scientific">Methanobacterium formicicum (strain DSM 3637 / PP1)</name>
    <dbReference type="NCBI Taxonomy" id="1204725"/>
    <lineage>
        <taxon>Archaea</taxon>
        <taxon>Methanobacteriati</taxon>
        <taxon>Methanobacteriota</taxon>
        <taxon>Methanomada group</taxon>
        <taxon>Methanobacteria</taxon>
        <taxon>Methanobacteriales</taxon>
        <taxon>Methanobacteriaceae</taxon>
        <taxon>Methanobacterium</taxon>
    </lineage>
</organism>
<reference evidence="2 3" key="1">
    <citation type="journal article" date="2012" name="J. Bacteriol.">
        <title>Draft genome sequence of Methanobacterium formicicum DSM 3637, an archaebacterium isolated from the methane producer amoeba Pelomyxa palustris.</title>
        <authorList>
            <person name="Gutierrez G."/>
        </authorList>
    </citation>
    <scope>NUCLEOTIDE SEQUENCE [LARGE SCALE GENOMIC DNA]</scope>
    <source>
        <strain evidence="3">DSM 3637 / PP1</strain>
    </source>
</reference>
<accession>K2QFM5</accession>
<dbReference type="Proteomes" id="UP000007360">
    <property type="component" value="Unassembled WGS sequence"/>
</dbReference>
<dbReference type="RefSeq" id="WP_004029418.1">
    <property type="nucleotide sequence ID" value="NZ_AMPO01000001.1"/>
</dbReference>